<dbReference type="EMBL" id="WTVQ01000033">
    <property type="protein sequence ID" value="NMG76472.1"/>
    <property type="molecule type" value="Genomic_DNA"/>
</dbReference>
<dbReference type="Gene3D" id="3.10.310.70">
    <property type="match status" value="1"/>
</dbReference>
<dbReference type="Pfam" id="PF07969">
    <property type="entry name" value="Amidohydro_3"/>
    <property type="match status" value="1"/>
</dbReference>
<dbReference type="PANTHER" id="PTHR22642:SF2">
    <property type="entry name" value="PROTEIN LONG AFTER FAR-RED 3"/>
    <property type="match status" value="1"/>
</dbReference>
<dbReference type="PANTHER" id="PTHR22642">
    <property type="entry name" value="IMIDAZOLONEPROPIONASE"/>
    <property type="match status" value="1"/>
</dbReference>
<proteinExistence type="predicted"/>
<evidence type="ECO:0000259" key="1">
    <source>
        <dbReference type="Pfam" id="PF07969"/>
    </source>
</evidence>
<accession>A0ABX1QGJ0</accession>
<feature type="domain" description="Amidohydrolase 3" evidence="1">
    <location>
        <begin position="38"/>
        <end position="465"/>
    </location>
</feature>
<dbReference type="RefSeq" id="WP_169261617.1">
    <property type="nucleotide sequence ID" value="NZ_WTVQ01000033.1"/>
</dbReference>
<dbReference type="InterPro" id="IPR013108">
    <property type="entry name" value="Amidohydro_3"/>
</dbReference>
<keyword evidence="3" id="KW-1185">Reference proteome</keyword>
<dbReference type="SUPFAM" id="SSF51338">
    <property type="entry name" value="Composite domain of metallo-dependent hydrolases"/>
    <property type="match status" value="1"/>
</dbReference>
<dbReference type="SUPFAM" id="SSF51556">
    <property type="entry name" value="Metallo-dependent hydrolases"/>
    <property type="match status" value="1"/>
</dbReference>
<evidence type="ECO:0000313" key="2">
    <source>
        <dbReference type="EMBL" id="NMG76472.1"/>
    </source>
</evidence>
<name>A0ABX1QGJ0_9RHOO</name>
<organism evidence="2 3">
    <name type="scientific">Aromatoleum diolicum</name>
    <dbReference type="NCBI Taxonomy" id="75796"/>
    <lineage>
        <taxon>Bacteria</taxon>
        <taxon>Pseudomonadati</taxon>
        <taxon>Pseudomonadota</taxon>
        <taxon>Betaproteobacteria</taxon>
        <taxon>Rhodocyclales</taxon>
        <taxon>Rhodocyclaceae</taxon>
        <taxon>Aromatoleum</taxon>
    </lineage>
</organism>
<protein>
    <submittedName>
        <fullName evidence="2">Amidohydrolase family protein</fullName>
    </submittedName>
</protein>
<dbReference type="Gene3D" id="3.20.20.140">
    <property type="entry name" value="Metal-dependent hydrolases"/>
    <property type="match status" value="1"/>
</dbReference>
<reference evidence="2 3" key="1">
    <citation type="submission" date="2019-12" db="EMBL/GenBank/DDBJ databases">
        <title>Comparative genomics gives insights into the taxonomy of the Azoarcus-Aromatoleum group and reveals separate origins of nif in the plant-associated Azoarcus and non-plant-associated Aromatoleum sub-groups.</title>
        <authorList>
            <person name="Lafos M."/>
            <person name="Maluk M."/>
            <person name="Batista M."/>
            <person name="Junghare M."/>
            <person name="Carmona M."/>
            <person name="Faoro H."/>
            <person name="Cruz L.M."/>
            <person name="Battistoni F."/>
            <person name="De Souza E."/>
            <person name="Pedrosa F."/>
            <person name="Chen W.-M."/>
            <person name="Poole P.S."/>
            <person name="Dixon R.A."/>
            <person name="James E.K."/>
        </authorList>
    </citation>
    <scope>NUCLEOTIDE SEQUENCE [LARGE SCALE GENOMIC DNA]</scope>
    <source>
        <strain evidence="2 3">22Lin</strain>
    </source>
</reference>
<dbReference type="InterPro" id="IPR032466">
    <property type="entry name" value="Metal_Hydrolase"/>
</dbReference>
<dbReference type="InterPro" id="IPR011059">
    <property type="entry name" value="Metal-dep_hydrolase_composite"/>
</dbReference>
<gene>
    <name evidence="2" type="ORF">GPA25_17065</name>
</gene>
<dbReference type="Proteomes" id="UP000648984">
    <property type="component" value="Unassembled WGS sequence"/>
</dbReference>
<dbReference type="Gene3D" id="2.30.40.10">
    <property type="entry name" value="Urease, subunit C, domain 1"/>
    <property type="match status" value="1"/>
</dbReference>
<sequence length="468" mass="50366">MLIRDAELHDGMHADVRLAGGRIAALARRLLPLDDEPVIDAAGRALSVGLHDHHMHLLAYAAALESFPCGTPALGCVTGLAEILRIRARQENPAAPGWIRGIGYHESVAGDIDRDWLDAIVPHVPVRIQHRSGRLWILNTRALRTLGIAENERTSPLERVCGRLTGRLYDGDDWLRSRLAPTLPALGRASEALARMGVTGVTDAGPRNGCKEFEHFVGERLSGRLGQEVLLMGNAELDGCADREGVRRGPTKLYLRDAELPDFDDFCTAIAKSHRAARAVAIHCVTVAELVFATTALRHCGVAGGDRIEHASVAPPDTLQLLLGLELAVVTQPNFVFERGDAYLCDVDAIDLPWLYRGKAFDEAGIPLGAGTDAPYGDANPWAAMAAAVRRRTCSGKPLGPDENLSPARALALFTTAADSPGGAPRRIEAGAPADLCLLDRGWEAAFADLAAVRVELTLKDGRPIWQR</sequence>
<evidence type="ECO:0000313" key="3">
    <source>
        <dbReference type="Proteomes" id="UP000648984"/>
    </source>
</evidence>
<comment type="caution">
    <text evidence="2">The sequence shown here is derived from an EMBL/GenBank/DDBJ whole genome shotgun (WGS) entry which is preliminary data.</text>
</comment>